<evidence type="ECO:0000256" key="1">
    <source>
        <dbReference type="SAM" id="Phobius"/>
    </source>
</evidence>
<dbReference type="AlphaFoldDB" id="Q0YP78"/>
<name>Q0YP78_9CHLB</name>
<keyword evidence="1" id="KW-1133">Transmembrane helix</keyword>
<reference evidence="3 4" key="1">
    <citation type="submission" date="2006-07" db="EMBL/GenBank/DDBJ databases">
        <title>Annotation of the draft genome assembly of Chlorobium ferroxidans DSM 13031.</title>
        <authorList>
            <consortium name="US DOE Joint Genome Institute (JGI-ORNL)"/>
            <person name="Larimer F."/>
            <person name="Land M."/>
            <person name="Hauser L."/>
        </authorList>
    </citation>
    <scope>NUCLEOTIDE SEQUENCE [LARGE SCALE GENOMIC DNA]</scope>
    <source>
        <strain evidence="3 4">DSM 13031</strain>
    </source>
</reference>
<protein>
    <recommendedName>
        <fullName evidence="2">Inner membrane protein YgaP-like transmembrane domain-containing protein</fullName>
    </recommendedName>
</protein>
<gene>
    <name evidence="3" type="ORF">CferDRAFT_0103</name>
</gene>
<proteinExistence type="predicted"/>
<accession>Q0YP78</accession>
<dbReference type="Pfam" id="PF11127">
    <property type="entry name" value="YgaP-like_TM"/>
    <property type="match status" value="1"/>
</dbReference>
<dbReference type="InterPro" id="IPR021309">
    <property type="entry name" value="YgaP-like_TM"/>
</dbReference>
<comment type="caution">
    <text evidence="3">The sequence shown here is derived from an EMBL/GenBank/DDBJ whole genome shotgun (WGS) entry which is preliminary data.</text>
</comment>
<keyword evidence="1" id="KW-0472">Membrane</keyword>
<dbReference type="EMBL" id="AASE01000032">
    <property type="protein sequence ID" value="EAT58098.1"/>
    <property type="molecule type" value="Genomic_DNA"/>
</dbReference>
<dbReference type="OrthoDB" id="9804804at2"/>
<dbReference type="Proteomes" id="UP000004162">
    <property type="component" value="Unassembled WGS sequence"/>
</dbReference>
<sequence>MQKNVGQTDKIIRIVIGIAIIAAGVINQSWWGAVGLIPLLTAFTGFCPLYTLIKTSTCGSCGCGDKPRDNSSCKP</sequence>
<keyword evidence="4" id="KW-1185">Reference proteome</keyword>
<feature type="transmembrane region" description="Helical" evidence="1">
    <location>
        <begin position="36"/>
        <end position="53"/>
    </location>
</feature>
<feature type="transmembrane region" description="Helical" evidence="1">
    <location>
        <begin position="12"/>
        <end position="30"/>
    </location>
</feature>
<dbReference type="RefSeq" id="WP_006367289.1">
    <property type="nucleotide sequence ID" value="NZ_AASE01000032.1"/>
</dbReference>
<organism evidence="3 4">
    <name type="scientific">Chlorobium ferrooxidans DSM 13031</name>
    <dbReference type="NCBI Taxonomy" id="377431"/>
    <lineage>
        <taxon>Bacteria</taxon>
        <taxon>Pseudomonadati</taxon>
        <taxon>Chlorobiota</taxon>
        <taxon>Chlorobiia</taxon>
        <taxon>Chlorobiales</taxon>
        <taxon>Chlorobiaceae</taxon>
        <taxon>Chlorobium/Pelodictyon group</taxon>
        <taxon>Chlorobium</taxon>
    </lineage>
</organism>
<evidence type="ECO:0000313" key="3">
    <source>
        <dbReference type="EMBL" id="EAT58098.1"/>
    </source>
</evidence>
<keyword evidence="1" id="KW-0812">Transmembrane</keyword>
<feature type="domain" description="Inner membrane protein YgaP-like transmembrane" evidence="2">
    <location>
        <begin position="1"/>
        <end position="60"/>
    </location>
</feature>
<evidence type="ECO:0000259" key="2">
    <source>
        <dbReference type="Pfam" id="PF11127"/>
    </source>
</evidence>
<evidence type="ECO:0000313" key="4">
    <source>
        <dbReference type="Proteomes" id="UP000004162"/>
    </source>
</evidence>
<reference evidence="3 4" key="2">
    <citation type="submission" date="2006-07" db="EMBL/GenBank/DDBJ databases">
        <title>Sequencing of the draft genome and assembly of Chlorobium ferroxidans DSM 13031.</title>
        <authorList>
            <consortium name="US DOE Joint Genome Institute (JGI-PGF)"/>
            <person name="Copeland A."/>
            <person name="Lucas S."/>
            <person name="Lapidus A."/>
            <person name="Barry K."/>
            <person name="Glavina del Rio T."/>
            <person name="Dalin E."/>
            <person name="Tice H."/>
            <person name="Bruce D."/>
            <person name="Pitluck S."/>
            <person name="Richardson P."/>
        </authorList>
    </citation>
    <scope>NUCLEOTIDE SEQUENCE [LARGE SCALE GENOMIC DNA]</scope>
    <source>
        <strain evidence="3 4">DSM 13031</strain>
    </source>
</reference>